<reference evidence="1" key="1">
    <citation type="journal article" date="2021" name="PeerJ">
        <title>Extensive microbial diversity within the chicken gut microbiome revealed by metagenomics and culture.</title>
        <authorList>
            <person name="Gilroy R."/>
            <person name="Ravi A."/>
            <person name="Getino M."/>
            <person name="Pursley I."/>
            <person name="Horton D.L."/>
            <person name="Alikhan N.F."/>
            <person name="Baker D."/>
            <person name="Gharbi K."/>
            <person name="Hall N."/>
            <person name="Watson M."/>
            <person name="Adriaenssens E.M."/>
            <person name="Foster-Nyarko E."/>
            <person name="Jarju S."/>
            <person name="Secka A."/>
            <person name="Antonio M."/>
            <person name="Oren A."/>
            <person name="Chaudhuri R.R."/>
            <person name="La Ragione R."/>
            <person name="Hildebrand F."/>
            <person name="Pallen M.J."/>
        </authorList>
    </citation>
    <scope>NUCLEOTIDE SEQUENCE</scope>
    <source>
        <strain evidence="1">ChiBcec6-4105</strain>
    </source>
</reference>
<comment type="caution">
    <text evidence="1">The sequence shown here is derived from an EMBL/GenBank/DDBJ whole genome shotgun (WGS) entry which is preliminary data.</text>
</comment>
<proteinExistence type="predicted"/>
<dbReference type="AlphaFoldDB" id="A0A9D2TWW6"/>
<sequence length="110" mass="12618">MYIGYYTKGDVVCVKTESGAYMEDYGISAATLCEDNFKKVINLFQADCANVVSKSYTGMTIKYAGKERKRLFLTIPYDEGWKFSVNGKNIRPEKVAGNFRLFIKQKNWLK</sequence>
<evidence type="ECO:0000313" key="2">
    <source>
        <dbReference type="Proteomes" id="UP000823892"/>
    </source>
</evidence>
<gene>
    <name evidence="1" type="ORF">H9914_00180</name>
</gene>
<dbReference type="Pfam" id="PF09586">
    <property type="entry name" value="YfhO"/>
    <property type="match status" value="1"/>
</dbReference>
<dbReference type="InterPro" id="IPR018580">
    <property type="entry name" value="Uncharacterised_YfhO"/>
</dbReference>
<dbReference type="Proteomes" id="UP000823892">
    <property type="component" value="Unassembled WGS sequence"/>
</dbReference>
<protein>
    <submittedName>
        <fullName evidence="1">YfhO family protein</fullName>
    </submittedName>
</protein>
<dbReference type="EMBL" id="DWUY01000006">
    <property type="protein sequence ID" value="HJD27403.1"/>
    <property type="molecule type" value="Genomic_DNA"/>
</dbReference>
<reference evidence="1" key="2">
    <citation type="submission" date="2021-04" db="EMBL/GenBank/DDBJ databases">
        <authorList>
            <person name="Gilroy R."/>
        </authorList>
    </citation>
    <scope>NUCLEOTIDE SEQUENCE</scope>
    <source>
        <strain evidence="1">ChiBcec6-4105</strain>
    </source>
</reference>
<accession>A0A9D2TWW6</accession>
<organism evidence="1 2">
    <name type="scientific">Candidatus Blautia avicola</name>
    <dbReference type="NCBI Taxonomy" id="2838483"/>
    <lineage>
        <taxon>Bacteria</taxon>
        <taxon>Bacillati</taxon>
        <taxon>Bacillota</taxon>
        <taxon>Clostridia</taxon>
        <taxon>Lachnospirales</taxon>
        <taxon>Lachnospiraceae</taxon>
        <taxon>Blautia</taxon>
    </lineage>
</organism>
<name>A0A9D2TWW6_9FIRM</name>
<evidence type="ECO:0000313" key="1">
    <source>
        <dbReference type="EMBL" id="HJD27403.1"/>
    </source>
</evidence>